<organism evidence="1 2">
    <name type="scientific">Aestuariibaculum lutulentum</name>
    <dbReference type="NCBI Taxonomy" id="2920935"/>
    <lineage>
        <taxon>Bacteria</taxon>
        <taxon>Pseudomonadati</taxon>
        <taxon>Bacteroidota</taxon>
        <taxon>Flavobacteriia</taxon>
        <taxon>Flavobacteriales</taxon>
        <taxon>Flavobacteriaceae</taxon>
    </lineage>
</organism>
<protein>
    <submittedName>
        <fullName evidence="1">Uncharacterized protein</fullName>
    </submittedName>
</protein>
<dbReference type="Proteomes" id="UP001156141">
    <property type="component" value="Unassembled WGS sequence"/>
</dbReference>
<evidence type="ECO:0000313" key="2">
    <source>
        <dbReference type="Proteomes" id="UP001156141"/>
    </source>
</evidence>
<evidence type="ECO:0000313" key="1">
    <source>
        <dbReference type="EMBL" id="MCH4551970.1"/>
    </source>
</evidence>
<comment type="caution">
    <text evidence="1">The sequence shown here is derived from an EMBL/GenBank/DDBJ whole genome shotgun (WGS) entry which is preliminary data.</text>
</comment>
<accession>A0ABS9RG99</accession>
<sequence>MSHHGMNSLHGINAMCKHDTSHHGRFGRMFSCLNPNYNPPLELSKLGIKDGPMDGGNAYTLINYK</sequence>
<reference evidence="1" key="1">
    <citation type="submission" date="2022-02" db="EMBL/GenBank/DDBJ databases">
        <title>Aestuariibaculum sp., a marine bacterium isolated from sediment in Guangxi.</title>
        <authorList>
            <person name="Ying J."/>
        </authorList>
    </citation>
    <scope>NUCLEOTIDE SEQUENCE</scope>
    <source>
        <strain evidence="1">L182</strain>
    </source>
</reference>
<gene>
    <name evidence="1" type="ORF">MKW35_05005</name>
</gene>
<keyword evidence="2" id="KW-1185">Reference proteome</keyword>
<dbReference type="RefSeq" id="WP_240572291.1">
    <property type="nucleotide sequence ID" value="NZ_CP136709.1"/>
</dbReference>
<dbReference type="EMBL" id="JAKVQD010000001">
    <property type="protein sequence ID" value="MCH4551970.1"/>
    <property type="molecule type" value="Genomic_DNA"/>
</dbReference>
<proteinExistence type="predicted"/>
<name>A0ABS9RG99_9FLAO</name>